<name>A0ABN0SQ42_9MICO</name>
<sequence>MPMMDSDFRSELDRRLDLYEDPASEEGVLDPLPWRDLGITLAVLAVLSLALLAWCFL</sequence>
<keyword evidence="1" id="KW-1133">Transmembrane helix</keyword>
<feature type="transmembrane region" description="Helical" evidence="1">
    <location>
        <begin position="37"/>
        <end position="56"/>
    </location>
</feature>
<protein>
    <recommendedName>
        <fullName evidence="4">DUF3040 domain-containing protein</fullName>
    </recommendedName>
</protein>
<proteinExistence type="predicted"/>
<evidence type="ECO:0000256" key="1">
    <source>
        <dbReference type="SAM" id="Phobius"/>
    </source>
</evidence>
<keyword evidence="1" id="KW-0472">Membrane</keyword>
<evidence type="ECO:0008006" key="4">
    <source>
        <dbReference type="Google" id="ProtNLM"/>
    </source>
</evidence>
<gene>
    <name evidence="2" type="ORF">NCCP602_25300</name>
</gene>
<dbReference type="EMBL" id="BAAAAF010000010">
    <property type="protein sequence ID" value="GAA0036569.1"/>
    <property type="molecule type" value="Genomic_DNA"/>
</dbReference>
<keyword evidence="1" id="KW-0812">Transmembrane</keyword>
<dbReference type="RefSeq" id="WP_339393311.1">
    <property type="nucleotide sequence ID" value="NZ_BAAAAF010000010.1"/>
</dbReference>
<evidence type="ECO:0000313" key="2">
    <source>
        <dbReference type="EMBL" id="GAA0036569.1"/>
    </source>
</evidence>
<evidence type="ECO:0000313" key="3">
    <source>
        <dbReference type="Proteomes" id="UP001498238"/>
    </source>
</evidence>
<keyword evidence="3" id="KW-1185">Reference proteome</keyword>
<dbReference type="Proteomes" id="UP001498238">
    <property type="component" value="Unassembled WGS sequence"/>
</dbReference>
<accession>A0ABN0SQ42</accession>
<comment type="caution">
    <text evidence="2">The sequence shown here is derived from an EMBL/GenBank/DDBJ whole genome shotgun (WGS) entry which is preliminary data.</text>
</comment>
<organism evidence="2 3">
    <name type="scientific">Brevibacterium metallidurans</name>
    <dbReference type="NCBI Taxonomy" id="1482676"/>
    <lineage>
        <taxon>Bacteria</taxon>
        <taxon>Bacillati</taxon>
        <taxon>Actinomycetota</taxon>
        <taxon>Actinomycetes</taxon>
        <taxon>Micrococcales</taxon>
        <taxon>Brevibacteriaceae</taxon>
        <taxon>Brevibacterium</taxon>
    </lineage>
</organism>
<reference evidence="2 3" key="1">
    <citation type="submission" date="2024-01" db="EMBL/GenBank/DDBJ databases">
        <title>Characterization of antibiotic resistant novel bacterial strains and their environmental applications.</title>
        <authorList>
            <person name="Manzoor S."/>
            <person name="Abbas S."/>
            <person name="Arshad M."/>
            <person name="Ahmed I."/>
        </authorList>
    </citation>
    <scope>NUCLEOTIDE SEQUENCE [LARGE SCALE GENOMIC DNA]</scope>
    <source>
        <strain evidence="2 3">NCCP-602</strain>
    </source>
</reference>